<dbReference type="InterPro" id="IPR058936">
    <property type="entry name" value="At4g15545-like"/>
</dbReference>
<proteinExistence type="predicted"/>
<evidence type="ECO:0000256" key="1">
    <source>
        <dbReference type="SAM" id="MobiDB-lite"/>
    </source>
</evidence>
<gene>
    <name evidence="3" type="ORF">MANES_06G173700v8</name>
</gene>
<evidence type="ECO:0000313" key="4">
    <source>
        <dbReference type="Proteomes" id="UP000091857"/>
    </source>
</evidence>
<comment type="caution">
    <text evidence="3">The sequence shown here is derived from an EMBL/GenBank/DDBJ whole genome shotgun (WGS) entry which is preliminary data.</text>
</comment>
<organism evidence="3 4">
    <name type="scientific">Manihot esculenta</name>
    <name type="common">Cassava</name>
    <name type="synonym">Jatropha manihot</name>
    <dbReference type="NCBI Taxonomy" id="3983"/>
    <lineage>
        <taxon>Eukaryota</taxon>
        <taxon>Viridiplantae</taxon>
        <taxon>Streptophyta</taxon>
        <taxon>Embryophyta</taxon>
        <taxon>Tracheophyta</taxon>
        <taxon>Spermatophyta</taxon>
        <taxon>Magnoliopsida</taxon>
        <taxon>eudicotyledons</taxon>
        <taxon>Gunneridae</taxon>
        <taxon>Pentapetalae</taxon>
        <taxon>rosids</taxon>
        <taxon>fabids</taxon>
        <taxon>Malpighiales</taxon>
        <taxon>Euphorbiaceae</taxon>
        <taxon>Crotonoideae</taxon>
        <taxon>Manihoteae</taxon>
        <taxon>Manihot</taxon>
    </lineage>
</organism>
<feature type="compositionally biased region" description="Low complexity" evidence="1">
    <location>
        <begin position="223"/>
        <end position="239"/>
    </location>
</feature>
<evidence type="ECO:0000313" key="3">
    <source>
        <dbReference type="EMBL" id="OAY48640.1"/>
    </source>
</evidence>
<dbReference type="PANTHER" id="PTHR47383:SF8">
    <property type="entry name" value="OS01G0768300 PROTEIN"/>
    <property type="match status" value="1"/>
</dbReference>
<dbReference type="PANTHER" id="PTHR47383">
    <property type="entry name" value="OS03G0659800 PROTEIN"/>
    <property type="match status" value="1"/>
</dbReference>
<dbReference type="EMBL" id="CM004392">
    <property type="protein sequence ID" value="OAY48640.1"/>
    <property type="molecule type" value="Genomic_DNA"/>
</dbReference>
<dbReference type="InterPro" id="IPR058935">
    <property type="entry name" value="At4g15545-like_C"/>
</dbReference>
<protein>
    <recommendedName>
        <fullName evidence="2">At4g15545-like C-terminal domain-containing protein</fullName>
    </recommendedName>
</protein>
<sequence length="317" mass="35634">MSQLGSTNNAGGGPDFHLPDEILAVMPTDPYDQLDLARKITSMAIASRVSKLEAETGRMRQKIYEQDRIIYELEEKVSNMQRAYLEAESRLKISLDENMKLSKERDSLVMSVKKLNRDLTKLETFKRQLMQSLNDENSHDETVDIGTCDQSVPKAYPDKASRPAGQRFSITPYITPRLTPMGTPKIISTIVSPRGFSAAGSPQQTSGATSPTKPQYEGRTPLSSWYPSSQQSSAANSPPCGRSLPARTPRIDGKEFFRQARGRLSYEQFSAFLANIKELNSQKQTREETLRKAEEIFGMDNKDLYLSFQGLLNRNIH</sequence>
<feature type="region of interest" description="Disordered" evidence="1">
    <location>
        <begin position="194"/>
        <end position="251"/>
    </location>
</feature>
<keyword evidence="4" id="KW-1185">Reference proteome</keyword>
<feature type="compositionally biased region" description="Polar residues" evidence="1">
    <location>
        <begin position="200"/>
        <end position="213"/>
    </location>
</feature>
<dbReference type="AlphaFoldDB" id="A0A2C9VRQ6"/>
<reference evidence="4" key="1">
    <citation type="journal article" date="2016" name="Nat. Biotechnol.">
        <title>Sequencing wild and cultivated cassava and related species reveals extensive interspecific hybridization and genetic diversity.</title>
        <authorList>
            <person name="Bredeson J.V."/>
            <person name="Lyons J.B."/>
            <person name="Prochnik S.E."/>
            <person name="Wu G.A."/>
            <person name="Ha C.M."/>
            <person name="Edsinger-Gonzales E."/>
            <person name="Grimwood J."/>
            <person name="Schmutz J."/>
            <person name="Rabbi I.Y."/>
            <person name="Egesi C."/>
            <person name="Nauluvula P."/>
            <person name="Lebot V."/>
            <person name="Ndunguru J."/>
            <person name="Mkamilo G."/>
            <person name="Bart R.S."/>
            <person name="Setter T.L."/>
            <person name="Gleadow R.M."/>
            <person name="Kulakow P."/>
            <person name="Ferguson M.E."/>
            <person name="Rounsley S."/>
            <person name="Rokhsar D.S."/>
        </authorList>
    </citation>
    <scope>NUCLEOTIDE SEQUENCE [LARGE SCALE GENOMIC DNA]</scope>
    <source>
        <strain evidence="4">cv. AM560-2</strain>
    </source>
</reference>
<dbReference type="Gramene" id="Manes.06G173700.2.v8.1">
    <property type="protein sequence ID" value="Manes.06G173700.2.v8.1.CDS"/>
    <property type="gene ID" value="Manes.06G173700.v8.1"/>
</dbReference>
<evidence type="ECO:0000259" key="2">
    <source>
        <dbReference type="Pfam" id="PF25972"/>
    </source>
</evidence>
<dbReference type="Pfam" id="PF25972">
    <property type="entry name" value="At4g15545_C"/>
    <property type="match status" value="1"/>
</dbReference>
<name>A0A2C9VRQ6_MANES</name>
<feature type="region of interest" description="Disordered" evidence="1">
    <location>
        <begin position="136"/>
        <end position="164"/>
    </location>
</feature>
<dbReference type="Proteomes" id="UP000091857">
    <property type="component" value="Chromosome 6"/>
</dbReference>
<feature type="domain" description="At4g15545-like C-terminal" evidence="2">
    <location>
        <begin position="249"/>
        <end position="315"/>
    </location>
</feature>
<accession>A0A2C9VRQ6</accession>